<feature type="domain" description="Glycosyltransferase 2-like" evidence="2">
    <location>
        <begin position="7"/>
        <end position="152"/>
    </location>
</feature>
<dbReference type="AlphaFoldDB" id="A0A9Q4EKP2"/>
<dbReference type="InterPro" id="IPR029044">
    <property type="entry name" value="Nucleotide-diphossugar_trans"/>
</dbReference>
<dbReference type="Gene3D" id="3.90.550.10">
    <property type="entry name" value="Spore Coat Polysaccharide Biosynthesis Protein SpsA, Chain A"/>
    <property type="match status" value="1"/>
</dbReference>
<dbReference type="CDD" id="cd00761">
    <property type="entry name" value="Glyco_tranf_GTA_type"/>
    <property type="match status" value="1"/>
</dbReference>
<dbReference type="RefSeq" id="WP_268497444.1">
    <property type="nucleotide sequence ID" value="NZ_JALAVZ010000005.1"/>
</dbReference>
<comment type="caution">
    <text evidence="3">The sequence shown here is derived from an EMBL/GenBank/DDBJ whole genome shotgun (WGS) entry which is preliminary data.</text>
</comment>
<dbReference type="GO" id="GO:0016758">
    <property type="term" value="F:hexosyltransferase activity"/>
    <property type="evidence" value="ECO:0007669"/>
    <property type="project" value="UniProtKB-ARBA"/>
</dbReference>
<protein>
    <submittedName>
        <fullName evidence="3">Glycosyltransferase</fullName>
    </submittedName>
</protein>
<dbReference type="EMBL" id="JALAWA010000007">
    <property type="protein sequence ID" value="MCY9185596.1"/>
    <property type="molecule type" value="Genomic_DNA"/>
</dbReference>
<organism evidence="3 4">
    <name type="scientific">Bacillus halotolerans</name>
    <dbReference type="NCBI Taxonomy" id="260554"/>
    <lineage>
        <taxon>Bacteria</taxon>
        <taxon>Bacillati</taxon>
        <taxon>Bacillota</taxon>
        <taxon>Bacilli</taxon>
        <taxon>Bacillales</taxon>
        <taxon>Bacillaceae</taxon>
        <taxon>Bacillus</taxon>
    </lineage>
</organism>
<dbReference type="PANTHER" id="PTHR22916:SF3">
    <property type="entry name" value="UDP-GLCNAC:BETAGAL BETA-1,3-N-ACETYLGLUCOSAMINYLTRANSFERASE-LIKE PROTEIN 1"/>
    <property type="match status" value="1"/>
</dbReference>
<gene>
    <name evidence="3" type="ORF">MOF03_13235</name>
</gene>
<reference evidence="3" key="1">
    <citation type="submission" date="2022-02" db="EMBL/GenBank/DDBJ databases">
        <title>Crop Bioprotection Bacillus Genome Sequencing.</title>
        <authorList>
            <person name="Dunlap C."/>
        </authorList>
    </citation>
    <scope>NUCLEOTIDE SEQUENCE</scope>
    <source>
        <strain evidence="3">EC49O2N-C10</strain>
    </source>
</reference>
<proteinExistence type="inferred from homology"/>
<dbReference type="Pfam" id="PF00535">
    <property type="entry name" value="Glycos_transf_2"/>
    <property type="match status" value="1"/>
</dbReference>
<sequence length="387" mass="45583">MDYPLISVVLPVYNVEAYVEECLESIISQTLGFEKIEVILVNDCSTDGTATILDKYAERFKNIRVIHLTENCGAPGKPRNIGINEAKGEYIIFLDPDDYIPADAYEKLYKVMEKNNSDFVMGKMLSFNDENGKTHEHITFKNYFMHKHYNDVNIETVPFFLQVKTAVYLKLVKTSFLREHNISFPEGMRNGEDKIYDMALFTKAKKFSYIPEYIYYYRTRNDANNLSLTQQNIKNTLKNDVTAALKIKKFLNEKEYSYFQINAFRSLLWKICDPEFNKVPVAERLEILEMIRPVVQGFNPDITEKYFSIEKPLLSLIEKNFLLEALEYNSMIVSRRWWYSTGIELQKMFKRQQAIKNSLSWRITKIFRNKIKTNKLKYKIKEKLVSD</sequence>
<evidence type="ECO:0000313" key="3">
    <source>
        <dbReference type="EMBL" id="MCY9185596.1"/>
    </source>
</evidence>
<dbReference type="PANTHER" id="PTHR22916">
    <property type="entry name" value="GLYCOSYLTRANSFERASE"/>
    <property type="match status" value="1"/>
</dbReference>
<name>A0A9Q4EKP2_9BACI</name>
<evidence type="ECO:0000259" key="2">
    <source>
        <dbReference type="Pfam" id="PF00535"/>
    </source>
</evidence>
<dbReference type="SUPFAM" id="SSF53448">
    <property type="entry name" value="Nucleotide-diphospho-sugar transferases"/>
    <property type="match status" value="1"/>
</dbReference>
<evidence type="ECO:0000313" key="4">
    <source>
        <dbReference type="Proteomes" id="UP001073053"/>
    </source>
</evidence>
<accession>A0A9Q4EKP2</accession>
<evidence type="ECO:0000256" key="1">
    <source>
        <dbReference type="ARBA" id="ARBA00006739"/>
    </source>
</evidence>
<dbReference type="Proteomes" id="UP001073053">
    <property type="component" value="Unassembled WGS sequence"/>
</dbReference>
<dbReference type="InterPro" id="IPR001173">
    <property type="entry name" value="Glyco_trans_2-like"/>
</dbReference>
<comment type="similarity">
    <text evidence="1">Belongs to the glycosyltransferase 2 family.</text>
</comment>